<dbReference type="SUPFAM" id="SSF46689">
    <property type="entry name" value="Homeodomain-like"/>
    <property type="match status" value="1"/>
</dbReference>
<keyword evidence="3" id="KW-0805">Transcription regulation</keyword>
<keyword evidence="9" id="KW-1185">Reference proteome</keyword>
<dbReference type="InterPro" id="IPR002197">
    <property type="entry name" value="HTH_Fis"/>
</dbReference>
<dbReference type="Pfam" id="PF08448">
    <property type="entry name" value="PAS_4"/>
    <property type="match status" value="1"/>
</dbReference>
<organism evidence="8 9">
    <name type="scientific">Dehalobacterium formicoaceticum</name>
    <dbReference type="NCBI Taxonomy" id="51515"/>
    <lineage>
        <taxon>Bacteria</taxon>
        <taxon>Bacillati</taxon>
        <taxon>Bacillota</taxon>
        <taxon>Clostridia</taxon>
        <taxon>Eubacteriales</taxon>
        <taxon>Peptococcaceae</taxon>
        <taxon>Dehalobacterium</taxon>
    </lineage>
</organism>
<dbReference type="PRINTS" id="PR01590">
    <property type="entry name" value="HTHFIS"/>
</dbReference>
<sequence>MVKKHSLIKDLFAAFISEINQGLAVVNVESGLLEVCNHRFAEIIRIDHSLLRGEKIGEVIPGFDVYKNETDKVLRVAGQHQVRFKFVDIGNEQLGSFILVFVSEVLPQEQEDMTFMNEAFRTVLDHIDEGVLIADDQNRITYCNQVQLNFDGLKLKDILGKYSWDVYDFNAEISMMRKCVETEKPIDTYVQYYISNSGQYVRVTGNNLPVRHNEKTVGSVAIYRNLRKSEDMACKIIELQKKISEDQPDLEGALISGGASKKKYFSFDDILGVSHGISRSIEVARLAAQSDSPVFIYGETGTGKEMFAQSIHSESDRSNKPLVSINCAAIPENLLEGIIFGTLKGVFTGAADRKGLFEEADGGTIFLDEINSMPIALQSKLLRVLEERKVRRLGGKEEIPVDVRIISCSNVPPQQAITENQIRNDLYYRLAVINIEIPPLRERREDIQVLTQFFVGKFNLKFKKHVCQISPEIFELVKSYDWPGNVRQLKHWVESAMNMIPADEPIFSEQYAPQGLHVFYGKVRNTEKSDKKGEVFTQIHENERLKIKEALKRNSGNISKTAQELGISRQVLYYRMRKFEIR</sequence>
<comment type="caution">
    <text evidence="8">The sequence shown here is derived from an EMBL/GenBank/DDBJ whole genome shotgun (WGS) entry which is preliminary data.</text>
</comment>
<evidence type="ECO:0000256" key="5">
    <source>
        <dbReference type="ARBA" id="ARBA00023163"/>
    </source>
</evidence>
<dbReference type="SMART" id="SM00091">
    <property type="entry name" value="PAS"/>
    <property type="match status" value="2"/>
</dbReference>
<evidence type="ECO:0000256" key="2">
    <source>
        <dbReference type="ARBA" id="ARBA00022840"/>
    </source>
</evidence>
<dbReference type="InterPro" id="IPR002078">
    <property type="entry name" value="Sigma_54_int"/>
</dbReference>
<dbReference type="CDD" id="cd00009">
    <property type="entry name" value="AAA"/>
    <property type="match status" value="1"/>
</dbReference>
<protein>
    <submittedName>
        <fullName evidence="8">Sigma 54-interacting transcriptional regulator</fullName>
    </submittedName>
</protein>
<evidence type="ECO:0000313" key="9">
    <source>
        <dbReference type="Proteomes" id="UP001524944"/>
    </source>
</evidence>
<dbReference type="InterPro" id="IPR025662">
    <property type="entry name" value="Sigma_54_int_dom_ATP-bd_1"/>
</dbReference>
<keyword evidence="1" id="KW-0547">Nucleotide-binding</keyword>
<dbReference type="Proteomes" id="UP001524944">
    <property type="component" value="Unassembled WGS sequence"/>
</dbReference>
<dbReference type="PROSITE" id="PS50045">
    <property type="entry name" value="SIGMA54_INTERACT_4"/>
    <property type="match status" value="1"/>
</dbReference>
<name>A0ABT1XZG5_9FIRM</name>
<evidence type="ECO:0000259" key="6">
    <source>
        <dbReference type="PROSITE" id="PS50045"/>
    </source>
</evidence>
<dbReference type="InterPro" id="IPR009057">
    <property type="entry name" value="Homeodomain-like_sf"/>
</dbReference>
<dbReference type="InterPro" id="IPR013656">
    <property type="entry name" value="PAS_4"/>
</dbReference>
<keyword evidence="5" id="KW-0804">Transcription</keyword>
<dbReference type="RefSeq" id="WP_257911513.1">
    <property type="nucleotide sequence ID" value="NZ_JANPWE010000001.1"/>
</dbReference>
<keyword evidence="2" id="KW-0067">ATP-binding</keyword>
<proteinExistence type="predicted"/>
<evidence type="ECO:0000259" key="7">
    <source>
        <dbReference type="PROSITE" id="PS50112"/>
    </source>
</evidence>
<evidence type="ECO:0000256" key="3">
    <source>
        <dbReference type="ARBA" id="ARBA00023015"/>
    </source>
</evidence>
<dbReference type="NCBIfam" id="TIGR00229">
    <property type="entry name" value="sensory_box"/>
    <property type="match status" value="1"/>
</dbReference>
<dbReference type="PROSITE" id="PS00675">
    <property type="entry name" value="SIGMA54_INTERACT_1"/>
    <property type="match status" value="1"/>
</dbReference>
<evidence type="ECO:0000313" key="8">
    <source>
        <dbReference type="EMBL" id="MCR6544012.1"/>
    </source>
</evidence>
<dbReference type="SMART" id="SM00382">
    <property type="entry name" value="AAA"/>
    <property type="match status" value="1"/>
</dbReference>
<feature type="domain" description="Sigma-54 factor interaction" evidence="6">
    <location>
        <begin position="270"/>
        <end position="498"/>
    </location>
</feature>
<dbReference type="CDD" id="cd00130">
    <property type="entry name" value="PAS"/>
    <property type="match status" value="1"/>
</dbReference>
<evidence type="ECO:0000256" key="1">
    <source>
        <dbReference type="ARBA" id="ARBA00022741"/>
    </source>
</evidence>
<dbReference type="InterPro" id="IPR027417">
    <property type="entry name" value="P-loop_NTPase"/>
</dbReference>
<dbReference type="Pfam" id="PF25601">
    <property type="entry name" value="AAA_lid_14"/>
    <property type="match status" value="1"/>
</dbReference>
<dbReference type="PROSITE" id="PS00676">
    <property type="entry name" value="SIGMA54_INTERACT_2"/>
    <property type="match status" value="1"/>
</dbReference>
<accession>A0ABT1XZG5</accession>
<dbReference type="Pfam" id="PF00158">
    <property type="entry name" value="Sigma54_activat"/>
    <property type="match status" value="1"/>
</dbReference>
<dbReference type="InterPro" id="IPR003593">
    <property type="entry name" value="AAA+_ATPase"/>
</dbReference>
<dbReference type="PANTHER" id="PTHR32071:SF74">
    <property type="entry name" value="TRANSCRIPTIONAL ACTIVATOR ROCR"/>
    <property type="match status" value="1"/>
</dbReference>
<dbReference type="InterPro" id="IPR058031">
    <property type="entry name" value="AAA_lid_NorR"/>
</dbReference>
<dbReference type="Gene3D" id="3.40.50.300">
    <property type="entry name" value="P-loop containing nucleotide triphosphate hydrolases"/>
    <property type="match status" value="1"/>
</dbReference>
<dbReference type="Gene3D" id="3.30.450.20">
    <property type="entry name" value="PAS domain"/>
    <property type="match status" value="1"/>
</dbReference>
<dbReference type="SUPFAM" id="SSF52540">
    <property type="entry name" value="P-loop containing nucleoside triphosphate hydrolases"/>
    <property type="match status" value="1"/>
</dbReference>
<dbReference type="InterPro" id="IPR025944">
    <property type="entry name" value="Sigma_54_int_dom_CS"/>
</dbReference>
<dbReference type="InterPro" id="IPR000014">
    <property type="entry name" value="PAS"/>
</dbReference>
<dbReference type="PROSITE" id="PS00688">
    <property type="entry name" value="SIGMA54_INTERACT_3"/>
    <property type="match status" value="1"/>
</dbReference>
<dbReference type="SUPFAM" id="SSF55785">
    <property type="entry name" value="PYP-like sensor domain (PAS domain)"/>
    <property type="match status" value="1"/>
</dbReference>
<dbReference type="Gene3D" id="1.10.8.60">
    <property type="match status" value="1"/>
</dbReference>
<dbReference type="EMBL" id="JANPWE010000001">
    <property type="protein sequence ID" value="MCR6544012.1"/>
    <property type="molecule type" value="Genomic_DNA"/>
</dbReference>
<gene>
    <name evidence="8" type="ORF">NVS47_00500</name>
</gene>
<dbReference type="PANTHER" id="PTHR32071">
    <property type="entry name" value="TRANSCRIPTIONAL REGULATORY PROTEIN"/>
    <property type="match status" value="1"/>
</dbReference>
<dbReference type="InterPro" id="IPR035965">
    <property type="entry name" value="PAS-like_dom_sf"/>
</dbReference>
<dbReference type="Gene3D" id="1.10.10.60">
    <property type="entry name" value="Homeodomain-like"/>
    <property type="match status" value="1"/>
</dbReference>
<keyword evidence="4" id="KW-0238">DNA-binding</keyword>
<dbReference type="PROSITE" id="PS50112">
    <property type="entry name" value="PAS"/>
    <property type="match status" value="1"/>
</dbReference>
<dbReference type="InterPro" id="IPR025943">
    <property type="entry name" value="Sigma_54_int_dom_ATP-bd_2"/>
</dbReference>
<evidence type="ECO:0000256" key="4">
    <source>
        <dbReference type="ARBA" id="ARBA00023125"/>
    </source>
</evidence>
<reference evidence="8 9" key="1">
    <citation type="submission" date="2022-08" db="EMBL/GenBank/DDBJ databases">
        <title>Proteogenomics of the novel Dehalobacterium formicoaceticum strain EZ94 highlights a key role of methyltransferases during anaerobic dichloromethane degradation.</title>
        <authorList>
            <person name="Wasmund K."/>
        </authorList>
    </citation>
    <scope>NUCLEOTIDE SEQUENCE [LARGE SCALE GENOMIC DNA]</scope>
    <source>
        <strain evidence="8 9">EZ94</strain>
    </source>
</reference>
<feature type="domain" description="PAS" evidence="7">
    <location>
        <begin position="116"/>
        <end position="169"/>
    </location>
</feature>
<dbReference type="Pfam" id="PF02954">
    <property type="entry name" value="HTH_8"/>
    <property type="match status" value="1"/>
</dbReference>